<dbReference type="RefSeq" id="WP_182596940.1">
    <property type="nucleotide sequence ID" value="NZ_JACIVA010000057.1"/>
</dbReference>
<name>A0A7W3UMC9_9LACO</name>
<accession>A0A7W3UMC9</accession>
<dbReference type="AlphaFoldDB" id="A0A7W3UMC9"/>
<gene>
    <name evidence="1" type="ORF">H5S09_09820</name>
</gene>
<protein>
    <submittedName>
        <fullName evidence="1">Uncharacterized protein</fullName>
    </submittedName>
</protein>
<organism evidence="1 2">
    <name type="scientific">Limosilactobacillus rudii</name>
    <dbReference type="NCBI Taxonomy" id="2759755"/>
    <lineage>
        <taxon>Bacteria</taxon>
        <taxon>Bacillati</taxon>
        <taxon>Bacillota</taxon>
        <taxon>Bacilli</taxon>
        <taxon>Lactobacillales</taxon>
        <taxon>Lactobacillaceae</taxon>
        <taxon>Limosilactobacillus</taxon>
    </lineage>
</organism>
<sequence length="89" mass="10006">MATNLSRDDELREILSDIARKRFVNSRQINPASNLFITVKHAVNQHYIDGAILDETFSSSLAEMDLKNATLTESGQQKLTELINTQGKE</sequence>
<dbReference type="Proteomes" id="UP000517106">
    <property type="component" value="Unassembled WGS sequence"/>
</dbReference>
<comment type="caution">
    <text evidence="1">The sequence shown here is derived from an EMBL/GenBank/DDBJ whole genome shotgun (WGS) entry which is preliminary data.</text>
</comment>
<evidence type="ECO:0000313" key="1">
    <source>
        <dbReference type="EMBL" id="MBB1098231.1"/>
    </source>
</evidence>
<dbReference type="EMBL" id="JACIVA010000057">
    <property type="protein sequence ID" value="MBB1098231.1"/>
    <property type="molecule type" value="Genomic_DNA"/>
</dbReference>
<keyword evidence="2" id="KW-1185">Reference proteome</keyword>
<reference evidence="1 2" key="1">
    <citation type="submission" date="2020-07" db="EMBL/GenBank/DDBJ databases">
        <title>Description of Limosilactobacillus balticus sp. nov., Limosilactobacillus agrestis sp. nov., Limosilactobacillus albertensis sp. nov., Limosilactobacillus rudii sp. nov., Limosilactobacillus fastidiosus sp. nov., five novel Limosilactobacillus species isolated from the vertebrate gastrointestinal tract, and proposal of 6 subspecies of Limosilactobacillus reuteri adapted to the gastrointestinal tract of specific vertebrate hosts.</title>
        <authorList>
            <person name="Li F."/>
            <person name="Cheng C."/>
            <person name="Zheng J."/>
            <person name="Quevedo R.M."/>
            <person name="Li J."/>
            <person name="Roos S."/>
            <person name="Gaenzle M.G."/>
            <person name="Walter J."/>
        </authorList>
    </citation>
    <scope>NUCLEOTIDE SEQUENCE [LARGE SCALE GENOMIC DNA]</scope>
    <source>
        <strain evidence="1 2">STM2_1</strain>
    </source>
</reference>
<evidence type="ECO:0000313" key="2">
    <source>
        <dbReference type="Proteomes" id="UP000517106"/>
    </source>
</evidence>
<proteinExistence type="predicted"/>